<dbReference type="eggNOG" id="ENOG50339MI">
    <property type="taxonomic scope" value="Bacteria"/>
</dbReference>
<dbReference type="EMBL" id="CP000489">
    <property type="protein sequence ID" value="ABL70709.1"/>
    <property type="molecule type" value="Genomic_DNA"/>
</dbReference>
<dbReference type="Pfam" id="PF11720">
    <property type="entry name" value="Inhibitor_I78"/>
    <property type="match status" value="1"/>
</dbReference>
<dbReference type="Gene3D" id="3.30.10.10">
    <property type="entry name" value="Trypsin Inhibitor V, subunit A"/>
    <property type="match status" value="1"/>
</dbReference>
<evidence type="ECO:0000313" key="2">
    <source>
        <dbReference type="EMBL" id="ABL70709.1"/>
    </source>
</evidence>
<dbReference type="Proteomes" id="UP000000361">
    <property type="component" value="Chromosome 1"/>
</dbReference>
<dbReference type="GeneID" id="93451015"/>
<gene>
    <name evidence="2" type="ordered locus">Pden_2622</name>
</gene>
<reference evidence="3" key="1">
    <citation type="submission" date="2006-12" db="EMBL/GenBank/DDBJ databases">
        <title>Complete sequence of chromosome 1 of Paracoccus denitrificans PD1222.</title>
        <authorList>
            <person name="Copeland A."/>
            <person name="Lucas S."/>
            <person name="Lapidus A."/>
            <person name="Barry K."/>
            <person name="Detter J.C."/>
            <person name="Glavina del Rio T."/>
            <person name="Hammon N."/>
            <person name="Israni S."/>
            <person name="Dalin E."/>
            <person name="Tice H."/>
            <person name="Pitluck S."/>
            <person name="Munk A.C."/>
            <person name="Brettin T."/>
            <person name="Bruce D."/>
            <person name="Han C."/>
            <person name="Tapia R."/>
            <person name="Gilna P."/>
            <person name="Schmutz J."/>
            <person name="Larimer F."/>
            <person name="Land M."/>
            <person name="Hauser L."/>
            <person name="Kyrpides N."/>
            <person name="Lykidis A."/>
            <person name="Spiro S."/>
            <person name="Richardson D.J."/>
            <person name="Moir J.W.B."/>
            <person name="Ferguson S.J."/>
            <person name="van Spanning R.J.M."/>
            <person name="Richardson P."/>
        </authorList>
    </citation>
    <scope>NUCLEOTIDE SEQUENCE [LARGE SCALE GENOMIC DNA]</scope>
    <source>
        <strain evidence="3">Pd 1222</strain>
    </source>
</reference>
<name>A1B5B5_PARDP</name>
<keyword evidence="3" id="KW-1185">Reference proteome</keyword>
<feature type="signal peptide" evidence="1">
    <location>
        <begin position="1"/>
        <end position="17"/>
    </location>
</feature>
<dbReference type="RefSeq" id="WP_011748902.1">
    <property type="nucleotide sequence ID" value="NC_008686.1"/>
</dbReference>
<dbReference type="PROSITE" id="PS51257">
    <property type="entry name" value="PROKAR_LIPOPROTEIN"/>
    <property type="match status" value="1"/>
</dbReference>
<dbReference type="OrthoDB" id="8724542at2"/>
<evidence type="ECO:0000256" key="1">
    <source>
        <dbReference type="SAM" id="SignalP"/>
    </source>
</evidence>
<proteinExistence type="predicted"/>
<protein>
    <recommendedName>
        <fullName evidence="4">Peptidase inhibitor I78 family protein</fullName>
    </recommendedName>
</protein>
<dbReference type="STRING" id="318586.Pden_2622"/>
<dbReference type="InterPro" id="IPR021719">
    <property type="entry name" value="Prot_inh_I78"/>
</dbReference>
<dbReference type="EnsemblBacteria" id="ABL70709">
    <property type="protein sequence ID" value="ABL70709"/>
    <property type="gene ID" value="Pden_2622"/>
</dbReference>
<feature type="chain" id="PRO_5002632089" description="Peptidase inhibitor I78 family protein" evidence="1">
    <location>
        <begin position="18"/>
        <end position="95"/>
    </location>
</feature>
<sequence length="95" mass="10014">MRGIKRFLLLAPLCALAACVEATPPAQVPQPGADSCNAASFRGLVGQPRGVLDRVTLPAGTRIIGPRDAVTMDFNAGRMNFEIGEDGRIAKIGCY</sequence>
<dbReference type="AlphaFoldDB" id="A1B5B5"/>
<evidence type="ECO:0000313" key="3">
    <source>
        <dbReference type="Proteomes" id="UP000000361"/>
    </source>
</evidence>
<accession>A1B5B5</accession>
<keyword evidence="1" id="KW-0732">Signal</keyword>
<evidence type="ECO:0008006" key="4">
    <source>
        <dbReference type="Google" id="ProtNLM"/>
    </source>
</evidence>
<dbReference type="KEGG" id="pde:Pden_2622"/>
<organism evidence="2 3">
    <name type="scientific">Paracoccus denitrificans (strain Pd 1222)</name>
    <dbReference type="NCBI Taxonomy" id="318586"/>
    <lineage>
        <taxon>Bacteria</taxon>
        <taxon>Pseudomonadati</taxon>
        <taxon>Pseudomonadota</taxon>
        <taxon>Alphaproteobacteria</taxon>
        <taxon>Rhodobacterales</taxon>
        <taxon>Paracoccaceae</taxon>
        <taxon>Paracoccus</taxon>
    </lineage>
</organism>
<dbReference type="HOGENOM" id="CLU_123717_2_1_5"/>